<comment type="caution">
    <text evidence="2">The sequence shown here is derived from an EMBL/GenBank/DDBJ whole genome shotgun (WGS) entry which is preliminary data.</text>
</comment>
<dbReference type="InterPro" id="IPR015915">
    <property type="entry name" value="Kelch-typ_b-propeller"/>
</dbReference>
<evidence type="ECO:0000313" key="2">
    <source>
        <dbReference type="EMBL" id="CAA7059369.1"/>
    </source>
</evidence>
<dbReference type="Proteomes" id="UP000467841">
    <property type="component" value="Unassembled WGS sequence"/>
</dbReference>
<dbReference type="Gene3D" id="2.120.10.80">
    <property type="entry name" value="Kelch-type beta propeller"/>
    <property type="match status" value="1"/>
</dbReference>
<evidence type="ECO:0000313" key="3">
    <source>
        <dbReference type="Proteomes" id="UP000467841"/>
    </source>
</evidence>
<reference evidence="2" key="1">
    <citation type="submission" date="2020-01" db="EMBL/GenBank/DDBJ databases">
        <authorList>
            <person name="Mishra B."/>
        </authorList>
    </citation>
    <scope>NUCLEOTIDE SEQUENCE [LARGE SCALE GENOMIC DNA]</scope>
</reference>
<gene>
    <name evidence="2" type="ORF">MERR_LOCUS46605</name>
</gene>
<name>A0A6D2L1D0_9BRAS</name>
<dbReference type="AlphaFoldDB" id="A0A6D2L1D0"/>
<dbReference type="Pfam" id="PF25210">
    <property type="entry name" value="Kelch_FKB95"/>
    <property type="match status" value="1"/>
</dbReference>
<accession>A0A6D2L1D0</accession>
<protein>
    <recommendedName>
        <fullName evidence="1">FKB95-like N-terminal Kelch domain-containing protein</fullName>
    </recommendedName>
</protein>
<dbReference type="InterPro" id="IPR057499">
    <property type="entry name" value="Kelch_FKB95"/>
</dbReference>
<dbReference type="SUPFAM" id="SSF117281">
    <property type="entry name" value="Kelch motif"/>
    <property type="match status" value="1"/>
</dbReference>
<dbReference type="EMBL" id="CACVBM020001773">
    <property type="protein sequence ID" value="CAA7059369.1"/>
    <property type="molecule type" value="Genomic_DNA"/>
</dbReference>
<dbReference type="PANTHER" id="PTHR24414:SF157">
    <property type="entry name" value="F-BOX DOMAIN-CONTAINING PROTEIN"/>
    <property type="match status" value="1"/>
</dbReference>
<dbReference type="PANTHER" id="PTHR24414">
    <property type="entry name" value="F-BOX/KELCH-REPEAT PROTEIN SKIP4"/>
    <property type="match status" value="1"/>
</dbReference>
<dbReference type="InterPro" id="IPR050354">
    <property type="entry name" value="F-box/kelch-repeat_ARATH"/>
</dbReference>
<sequence>MKVRNEGVKNAWRKAPSMRAAREKAAVAGVLDERIYVMGGCKAEETANWAEVYDTKTQTWEALPDPGAELRSSLLKTIRMIKGKVYVENSEKKHYVYDPKEGKWDVAANALVNDQRRRCHIDVLYSCSTQGCFWYDRESKEWRKVRRLEAFDTNVRDGVIIALANYCGKLLILWDKIEKPRRGQCRNKNIWCSGINLERRNGDEDEVWGTVEWASVVLTVPSSYVFLRYEVNSV</sequence>
<proteinExistence type="predicted"/>
<keyword evidence="3" id="KW-1185">Reference proteome</keyword>
<evidence type="ECO:0000259" key="1">
    <source>
        <dbReference type="Pfam" id="PF25210"/>
    </source>
</evidence>
<dbReference type="OrthoDB" id="45365at2759"/>
<feature type="domain" description="FKB95-like N-terminal Kelch" evidence="1">
    <location>
        <begin position="10"/>
        <end position="218"/>
    </location>
</feature>
<organism evidence="2 3">
    <name type="scientific">Microthlaspi erraticum</name>
    <dbReference type="NCBI Taxonomy" id="1685480"/>
    <lineage>
        <taxon>Eukaryota</taxon>
        <taxon>Viridiplantae</taxon>
        <taxon>Streptophyta</taxon>
        <taxon>Embryophyta</taxon>
        <taxon>Tracheophyta</taxon>
        <taxon>Spermatophyta</taxon>
        <taxon>Magnoliopsida</taxon>
        <taxon>eudicotyledons</taxon>
        <taxon>Gunneridae</taxon>
        <taxon>Pentapetalae</taxon>
        <taxon>rosids</taxon>
        <taxon>malvids</taxon>
        <taxon>Brassicales</taxon>
        <taxon>Brassicaceae</taxon>
        <taxon>Coluteocarpeae</taxon>
        <taxon>Microthlaspi</taxon>
    </lineage>
</organism>